<organism evidence="1 2">
    <name type="scientific">Sarcoptes scabiei</name>
    <name type="common">Itch mite</name>
    <name type="synonym">Acarus scabiei</name>
    <dbReference type="NCBI Taxonomy" id="52283"/>
    <lineage>
        <taxon>Eukaryota</taxon>
        <taxon>Metazoa</taxon>
        <taxon>Ecdysozoa</taxon>
        <taxon>Arthropoda</taxon>
        <taxon>Chelicerata</taxon>
        <taxon>Arachnida</taxon>
        <taxon>Acari</taxon>
        <taxon>Acariformes</taxon>
        <taxon>Sarcoptiformes</taxon>
        <taxon>Astigmata</taxon>
        <taxon>Psoroptidia</taxon>
        <taxon>Sarcoptoidea</taxon>
        <taxon>Sarcoptidae</taxon>
        <taxon>Sarcoptinae</taxon>
        <taxon>Sarcoptes</taxon>
    </lineage>
</organism>
<proteinExistence type="predicted"/>
<dbReference type="Proteomes" id="UP000616769">
    <property type="component" value="Unassembled WGS sequence"/>
</dbReference>
<accession>A0A132A4G3</accession>
<sequence>MSSNQIMRTLRIVFLMICSLIFLQSILSSLSFVSATGYGLGYRRIFYPYWGYGYPYWGGYGIGYGYGYPFYGGGFYG</sequence>
<comment type="caution">
    <text evidence="1">The sequence shown here is derived from an EMBL/GenBank/DDBJ whole genome shotgun (WGS) entry which is preliminary data.</text>
</comment>
<name>A0A132A4G3_SARSC</name>
<evidence type="ECO:0000313" key="2">
    <source>
        <dbReference type="Proteomes" id="UP000616769"/>
    </source>
</evidence>
<dbReference type="VEuPathDB" id="VectorBase:SSCA004935"/>
<evidence type="ECO:0000313" key="1">
    <source>
        <dbReference type="EMBL" id="KPM05872.1"/>
    </source>
</evidence>
<protein>
    <submittedName>
        <fullName evidence="1">Uncharacterized protein</fullName>
    </submittedName>
</protein>
<reference evidence="1 2" key="1">
    <citation type="journal article" date="2015" name="Parasit. Vectors">
        <title>Draft genome of the scabies mite.</title>
        <authorList>
            <person name="Rider S.D.Jr."/>
            <person name="Morgan M.S."/>
            <person name="Arlian L.G."/>
        </authorList>
    </citation>
    <scope>NUCLEOTIDE SEQUENCE [LARGE SCALE GENOMIC DNA]</scope>
    <source>
        <strain evidence="1">Arlian Lab</strain>
    </source>
</reference>
<dbReference type="AlphaFoldDB" id="A0A132A4G3"/>
<dbReference type="EMBL" id="JXLN01010522">
    <property type="protein sequence ID" value="KPM05872.1"/>
    <property type="molecule type" value="Genomic_DNA"/>
</dbReference>
<gene>
    <name evidence="1" type="ORF">QR98_0043440</name>
</gene>